<evidence type="ECO:0000259" key="3">
    <source>
        <dbReference type="Pfam" id="PF23209"/>
    </source>
</evidence>
<dbReference type="Proteomes" id="UP000541444">
    <property type="component" value="Unassembled WGS sequence"/>
</dbReference>
<reference evidence="4 5" key="1">
    <citation type="journal article" date="2020" name="IScience">
        <title>Genome Sequencing of the Endangered Kingdonia uniflora (Circaeasteraceae, Ranunculales) Reveals Potential Mechanisms of Evolutionary Specialization.</title>
        <authorList>
            <person name="Sun Y."/>
            <person name="Deng T."/>
            <person name="Zhang A."/>
            <person name="Moore M.J."/>
            <person name="Landis J.B."/>
            <person name="Lin N."/>
            <person name="Zhang H."/>
            <person name="Zhang X."/>
            <person name="Huang J."/>
            <person name="Zhang X."/>
            <person name="Sun H."/>
            <person name="Wang H."/>
        </authorList>
    </citation>
    <scope>NUCLEOTIDE SEQUENCE [LARGE SCALE GENOMIC DNA]</scope>
    <source>
        <strain evidence="4">TB1705</strain>
        <tissue evidence="4">Leaf</tissue>
    </source>
</reference>
<dbReference type="PANTHER" id="PTHR46309">
    <property type="entry name" value="PHD FINGER PROTEIN 12"/>
    <property type="match status" value="1"/>
</dbReference>
<dbReference type="EMBL" id="JACGCM010000218">
    <property type="protein sequence ID" value="KAF6175068.1"/>
    <property type="molecule type" value="Genomic_DNA"/>
</dbReference>
<dbReference type="AlphaFoldDB" id="A0A7J7P7A5"/>
<dbReference type="GO" id="GO:0003714">
    <property type="term" value="F:transcription corepressor activity"/>
    <property type="evidence" value="ECO:0007669"/>
    <property type="project" value="InterPro"/>
</dbReference>
<dbReference type="InterPro" id="IPR056511">
    <property type="entry name" value="IDM1_C"/>
</dbReference>
<dbReference type="Pfam" id="PF08030">
    <property type="entry name" value="NAD_binding_6"/>
    <property type="match status" value="1"/>
</dbReference>
<feature type="domain" description="Ferric reductase NAD binding" evidence="2">
    <location>
        <begin position="283"/>
        <end position="340"/>
    </location>
</feature>
<dbReference type="GO" id="GO:0005634">
    <property type="term" value="C:nucleus"/>
    <property type="evidence" value="ECO:0007669"/>
    <property type="project" value="TreeGrafter"/>
</dbReference>
<keyword evidence="5" id="KW-1185">Reference proteome</keyword>
<protein>
    <submittedName>
        <fullName evidence="4">Uncharacterized protein</fullName>
    </submittedName>
</protein>
<gene>
    <name evidence="4" type="ORF">GIB67_038981</name>
</gene>
<name>A0A7J7P7A5_9MAGN</name>
<comment type="caution">
    <text evidence="4">The sequence shown here is derived from an EMBL/GenBank/DDBJ whole genome shotgun (WGS) entry which is preliminary data.</text>
</comment>
<dbReference type="PANTHER" id="PTHR46309:SF1">
    <property type="entry name" value="PHD FINGER PROTEIN 12"/>
    <property type="match status" value="1"/>
</dbReference>
<dbReference type="InterPro" id="IPR039261">
    <property type="entry name" value="FNR_nucleotide-bd"/>
</dbReference>
<sequence>MKVGNKTNIRGNLGSPSPGLVEARVYGRDEDGTPFEELQILGHKILVLEASNMDLHWDLQERQKSCEYLSQHAVEAQDYDLVMLYVSKIQGLEGDVEEVEKELEHSSLQDKMDKELQELDKARIGAIQNVEGFTGKGSSPESNILISTLLKRMEFNSKLPVVLSLMDECFMPTFDRQSGINMIQSVLYNCGSNFNQLNYRGFYNSILERGDEIISAASIRDTKLALDGDEKMGNMVAHDVQDITKEDGEIIEAVEHLKAQEGSVNVVNADLPTSEDDTDNEHGMGATPFISVIRDILRGLQLTVIDEESGDTRCPSKAFFYWVTREQSSFEWFIDVMKEI</sequence>
<dbReference type="OrthoDB" id="167398at2759"/>
<dbReference type="Pfam" id="PF23209">
    <property type="entry name" value="IDM1_C"/>
    <property type="match status" value="1"/>
</dbReference>
<evidence type="ECO:0000256" key="1">
    <source>
        <dbReference type="ARBA" id="ARBA00023002"/>
    </source>
</evidence>
<feature type="domain" description="Increased DNA methylation 1 C-terminal" evidence="3">
    <location>
        <begin position="170"/>
        <end position="220"/>
    </location>
</feature>
<proteinExistence type="predicted"/>
<dbReference type="Gene3D" id="3.40.50.80">
    <property type="entry name" value="Nucleotide-binding domain of ferredoxin-NADP reductase (FNR) module"/>
    <property type="match status" value="1"/>
</dbReference>
<evidence type="ECO:0000313" key="5">
    <source>
        <dbReference type="Proteomes" id="UP000541444"/>
    </source>
</evidence>
<accession>A0A7J7P7A5</accession>
<keyword evidence="1" id="KW-0560">Oxidoreductase</keyword>
<evidence type="ECO:0000259" key="2">
    <source>
        <dbReference type="Pfam" id="PF08030"/>
    </source>
</evidence>
<organism evidence="4 5">
    <name type="scientific">Kingdonia uniflora</name>
    <dbReference type="NCBI Taxonomy" id="39325"/>
    <lineage>
        <taxon>Eukaryota</taxon>
        <taxon>Viridiplantae</taxon>
        <taxon>Streptophyta</taxon>
        <taxon>Embryophyta</taxon>
        <taxon>Tracheophyta</taxon>
        <taxon>Spermatophyta</taxon>
        <taxon>Magnoliopsida</taxon>
        <taxon>Ranunculales</taxon>
        <taxon>Circaeasteraceae</taxon>
        <taxon>Kingdonia</taxon>
    </lineage>
</organism>
<evidence type="ECO:0000313" key="4">
    <source>
        <dbReference type="EMBL" id="KAF6175068.1"/>
    </source>
</evidence>
<dbReference type="GO" id="GO:0006357">
    <property type="term" value="P:regulation of transcription by RNA polymerase II"/>
    <property type="evidence" value="ECO:0007669"/>
    <property type="project" value="TreeGrafter"/>
</dbReference>
<dbReference type="GO" id="GO:0016491">
    <property type="term" value="F:oxidoreductase activity"/>
    <property type="evidence" value="ECO:0007669"/>
    <property type="project" value="UniProtKB-KW"/>
</dbReference>
<dbReference type="InterPro" id="IPR042163">
    <property type="entry name" value="PHF12"/>
</dbReference>
<dbReference type="InterPro" id="IPR013121">
    <property type="entry name" value="Fe_red_NAD-bd_6"/>
</dbReference>